<feature type="domain" description="ADF-H" evidence="3">
    <location>
        <begin position="1"/>
        <end position="153"/>
    </location>
</feature>
<dbReference type="OrthoDB" id="10249245at2759"/>
<dbReference type="Gene3D" id="3.40.20.10">
    <property type="entry name" value="Severin"/>
    <property type="match status" value="1"/>
</dbReference>
<dbReference type="Proteomes" id="UP000239757">
    <property type="component" value="Unassembled WGS sequence"/>
</dbReference>
<evidence type="ECO:0000256" key="1">
    <source>
        <dbReference type="ARBA" id="ARBA00006844"/>
    </source>
</evidence>
<dbReference type="InterPro" id="IPR002108">
    <property type="entry name" value="ADF-H"/>
</dbReference>
<dbReference type="CDD" id="cd11286">
    <property type="entry name" value="ADF_cofilin_like"/>
    <property type="match status" value="1"/>
</dbReference>
<dbReference type="InterPro" id="IPR029006">
    <property type="entry name" value="ADF-H/Gelsolin-like_dom_sf"/>
</dbReference>
<dbReference type="PANTHER" id="PTHR11913">
    <property type="entry name" value="COFILIN-RELATED"/>
    <property type="match status" value="1"/>
</dbReference>
<proteinExistence type="inferred from homology"/>
<gene>
    <name evidence="4" type="ORF">GOBAR_AA02755</name>
</gene>
<name>A0A2P5YQG9_GOSBA</name>
<sequence length="153" mass="17536">MWVTDECKNSFMEMKWKKVHRYIVFKIDEKSRLVTVDKVGGPGESYDDLTASLPIDDCRYAVFDFDFVTVDNCRKSKLFFIACYQSKFSSLKQQPTTMAMAFKMSPAASRIRAKMLYATSKDGLRRVLDGISYEVQATDPTEMGIDVIKHKAN</sequence>
<dbReference type="SUPFAM" id="SSF55753">
    <property type="entry name" value="Actin depolymerizing proteins"/>
    <property type="match status" value="1"/>
</dbReference>
<evidence type="ECO:0000313" key="5">
    <source>
        <dbReference type="Proteomes" id="UP000239757"/>
    </source>
</evidence>
<dbReference type="SMART" id="SM00102">
    <property type="entry name" value="ADF"/>
    <property type="match status" value="1"/>
</dbReference>
<evidence type="ECO:0000259" key="3">
    <source>
        <dbReference type="PROSITE" id="PS51263"/>
    </source>
</evidence>
<comment type="similarity">
    <text evidence="1">Belongs to the actin-binding proteins ADF family.</text>
</comment>
<evidence type="ECO:0000256" key="2">
    <source>
        <dbReference type="ARBA" id="ARBA00023203"/>
    </source>
</evidence>
<dbReference type="GO" id="GO:0015629">
    <property type="term" value="C:actin cytoskeleton"/>
    <property type="evidence" value="ECO:0007669"/>
    <property type="project" value="InterPro"/>
</dbReference>
<reference evidence="4 5" key="1">
    <citation type="submission" date="2015-01" db="EMBL/GenBank/DDBJ databases">
        <title>Genome of allotetraploid Gossypium barbadense reveals genomic plasticity and fiber elongation in cotton evolution.</title>
        <authorList>
            <person name="Chen X."/>
            <person name="Liu X."/>
            <person name="Zhao B."/>
            <person name="Zheng H."/>
            <person name="Hu Y."/>
            <person name="Lu G."/>
            <person name="Yang C."/>
            <person name="Chen J."/>
            <person name="Shan C."/>
            <person name="Zhang L."/>
            <person name="Zhou Y."/>
            <person name="Wang L."/>
            <person name="Guo W."/>
            <person name="Bai Y."/>
            <person name="Ruan J."/>
            <person name="Shangguan X."/>
            <person name="Mao Y."/>
            <person name="Jiang J."/>
            <person name="Zhu Y."/>
            <person name="Lei J."/>
            <person name="Kang H."/>
            <person name="Chen S."/>
            <person name="He X."/>
            <person name="Wang R."/>
            <person name="Wang Y."/>
            <person name="Chen J."/>
            <person name="Wang L."/>
            <person name="Yu S."/>
            <person name="Wang B."/>
            <person name="Wei J."/>
            <person name="Song S."/>
            <person name="Lu X."/>
            <person name="Gao Z."/>
            <person name="Gu W."/>
            <person name="Deng X."/>
            <person name="Ma D."/>
            <person name="Wang S."/>
            <person name="Liang W."/>
            <person name="Fang L."/>
            <person name="Cai C."/>
            <person name="Zhu X."/>
            <person name="Zhou B."/>
            <person name="Zhang Y."/>
            <person name="Chen Z."/>
            <person name="Xu S."/>
            <person name="Zhu R."/>
            <person name="Wang S."/>
            <person name="Zhang T."/>
            <person name="Zhao G."/>
        </authorList>
    </citation>
    <scope>NUCLEOTIDE SEQUENCE [LARGE SCALE GENOMIC DNA]</scope>
    <source>
        <strain evidence="5">cv. Xinhai21</strain>
        <tissue evidence="4">Leaf</tissue>
    </source>
</reference>
<dbReference type="AlphaFoldDB" id="A0A2P5YQG9"/>
<organism evidence="4 5">
    <name type="scientific">Gossypium barbadense</name>
    <name type="common">Sea Island cotton</name>
    <name type="synonym">Hibiscus barbadensis</name>
    <dbReference type="NCBI Taxonomy" id="3634"/>
    <lineage>
        <taxon>Eukaryota</taxon>
        <taxon>Viridiplantae</taxon>
        <taxon>Streptophyta</taxon>
        <taxon>Embryophyta</taxon>
        <taxon>Tracheophyta</taxon>
        <taxon>Spermatophyta</taxon>
        <taxon>Magnoliopsida</taxon>
        <taxon>eudicotyledons</taxon>
        <taxon>Gunneridae</taxon>
        <taxon>Pentapetalae</taxon>
        <taxon>rosids</taxon>
        <taxon>malvids</taxon>
        <taxon>Malvales</taxon>
        <taxon>Malvaceae</taxon>
        <taxon>Malvoideae</taxon>
        <taxon>Gossypium</taxon>
    </lineage>
</organism>
<accession>A0A2P5YQG9</accession>
<dbReference type="Pfam" id="PF00241">
    <property type="entry name" value="Cofilin_ADF"/>
    <property type="match status" value="2"/>
</dbReference>
<dbReference type="InterPro" id="IPR017904">
    <property type="entry name" value="ADF/Cofilin"/>
</dbReference>
<dbReference type="GO" id="GO:0003779">
    <property type="term" value="F:actin binding"/>
    <property type="evidence" value="ECO:0007669"/>
    <property type="project" value="UniProtKB-KW"/>
</dbReference>
<dbReference type="GO" id="GO:0030042">
    <property type="term" value="P:actin filament depolymerization"/>
    <property type="evidence" value="ECO:0007669"/>
    <property type="project" value="InterPro"/>
</dbReference>
<evidence type="ECO:0000313" key="4">
    <source>
        <dbReference type="EMBL" id="PPS17834.1"/>
    </source>
</evidence>
<dbReference type="EMBL" id="KZ662891">
    <property type="protein sequence ID" value="PPS17834.1"/>
    <property type="molecule type" value="Genomic_DNA"/>
</dbReference>
<dbReference type="PROSITE" id="PS51263">
    <property type="entry name" value="ADF_H"/>
    <property type="match status" value="1"/>
</dbReference>
<keyword evidence="2" id="KW-0009">Actin-binding</keyword>
<protein>
    <recommendedName>
        <fullName evidence="3">ADF-H domain-containing protein</fullName>
    </recommendedName>
</protein>